<evidence type="ECO:0000256" key="3">
    <source>
        <dbReference type="ARBA" id="ARBA00018111"/>
    </source>
</evidence>
<comment type="function">
    <text evidence="5">Modulates RecA activity.</text>
</comment>
<sequence>MQQKKYFSIEEITRKLERYCVYQDRCHQEIEKKLSEFTLIPEARDQIIFHLLEHNFLNEERFSKSFARGKFNIKKWGKTIIVNELKRREVSAYNIKTALNEIDEETYLKTLYELAEKRHQLRKEKDWYAHKKKLVDFLIRKGYEYDLIFKVVDELLNDSKP</sequence>
<evidence type="ECO:0000256" key="1">
    <source>
        <dbReference type="ARBA" id="ARBA00004496"/>
    </source>
</evidence>
<evidence type="ECO:0000259" key="7">
    <source>
        <dbReference type="Pfam" id="PF21981"/>
    </source>
</evidence>
<dbReference type="PANTHER" id="PTHR33602">
    <property type="entry name" value="REGULATORY PROTEIN RECX FAMILY PROTEIN"/>
    <property type="match status" value="1"/>
</dbReference>
<keyword evidence="9" id="KW-1185">Reference proteome</keyword>
<evidence type="ECO:0000256" key="2">
    <source>
        <dbReference type="ARBA" id="ARBA00009695"/>
    </source>
</evidence>
<reference evidence="8" key="1">
    <citation type="journal article" date="2014" name="Int. J. Syst. Evol. Microbiol.">
        <title>Complete genome sequence of Corynebacterium casei LMG S-19264T (=DSM 44701T), isolated from a smear-ripened cheese.</title>
        <authorList>
            <consortium name="US DOE Joint Genome Institute (JGI-PGF)"/>
            <person name="Walter F."/>
            <person name="Albersmeier A."/>
            <person name="Kalinowski J."/>
            <person name="Ruckert C."/>
        </authorList>
    </citation>
    <scope>NUCLEOTIDE SEQUENCE</scope>
    <source>
        <strain evidence="8">CGMCC 1.15763</strain>
    </source>
</reference>
<dbReference type="GO" id="GO:0006282">
    <property type="term" value="P:regulation of DNA repair"/>
    <property type="evidence" value="ECO:0007669"/>
    <property type="project" value="UniProtKB-UniRule"/>
</dbReference>
<comment type="subcellular location">
    <subcellularLocation>
        <location evidence="1 5">Cytoplasm</location>
    </subcellularLocation>
</comment>
<dbReference type="Gene3D" id="1.10.10.10">
    <property type="entry name" value="Winged helix-like DNA-binding domain superfamily/Winged helix DNA-binding domain"/>
    <property type="match status" value="2"/>
</dbReference>
<dbReference type="EMBL" id="BMJW01000001">
    <property type="protein sequence ID" value="GGG94647.1"/>
    <property type="molecule type" value="Genomic_DNA"/>
</dbReference>
<name>A0A917MEW8_9FLAO</name>
<dbReference type="HAMAP" id="MF_01114">
    <property type="entry name" value="RecX"/>
    <property type="match status" value="1"/>
</dbReference>
<comment type="caution">
    <text evidence="8">The sequence shown here is derived from an EMBL/GenBank/DDBJ whole genome shotgun (WGS) entry which is preliminary data.</text>
</comment>
<comment type="similarity">
    <text evidence="2 5">Belongs to the RecX family.</text>
</comment>
<evidence type="ECO:0000256" key="4">
    <source>
        <dbReference type="ARBA" id="ARBA00022490"/>
    </source>
</evidence>
<accession>A0A917MEW8</accession>
<dbReference type="Proteomes" id="UP000633278">
    <property type="component" value="Unassembled WGS sequence"/>
</dbReference>
<dbReference type="RefSeq" id="WP_188598175.1">
    <property type="nucleotide sequence ID" value="NZ_BMJW01000001.1"/>
</dbReference>
<feature type="domain" description="RecX third three-helical" evidence="7">
    <location>
        <begin position="105"/>
        <end position="152"/>
    </location>
</feature>
<dbReference type="InterPro" id="IPR003783">
    <property type="entry name" value="Regulatory_RecX"/>
</dbReference>
<dbReference type="InterPro" id="IPR036388">
    <property type="entry name" value="WH-like_DNA-bd_sf"/>
</dbReference>
<gene>
    <name evidence="5 8" type="primary">recX</name>
    <name evidence="8" type="ORF">GCM10011416_10050</name>
</gene>
<dbReference type="PANTHER" id="PTHR33602:SF1">
    <property type="entry name" value="REGULATORY PROTEIN RECX FAMILY PROTEIN"/>
    <property type="match status" value="1"/>
</dbReference>
<dbReference type="InterPro" id="IPR053924">
    <property type="entry name" value="RecX_HTH_2nd"/>
</dbReference>
<dbReference type="AlphaFoldDB" id="A0A917MEW8"/>
<reference evidence="8" key="2">
    <citation type="submission" date="2020-09" db="EMBL/GenBank/DDBJ databases">
        <authorList>
            <person name="Sun Q."/>
            <person name="Zhou Y."/>
        </authorList>
    </citation>
    <scope>NUCLEOTIDE SEQUENCE</scope>
    <source>
        <strain evidence="8">CGMCC 1.15763</strain>
    </source>
</reference>
<keyword evidence="4 5" id="KW-0963">Cytoplasm</keyword>
<evidence type="ECO:0000313" key="9">
    <source>
        <dbReference type="Proteomes" id="UP000633278"/>
    </source>
</evidence>
<evidence type="ECO:0000256" key="5">
    <source>
        <dbReference type="HAMAP-Rule" id="MF_01114"/>
    </source>
</evidence>
<evidence type="ECO:0000313" key="8">
    <source>
        <dbReference type="EMBL" id="GGG94647.1"/>
    </source>
</evidence>
<dbReference type="Pfam" id="PF02631">
    <property type="entry name" value="RecX_HTH2"/>
    <property type="match status" value="1"/>
</dbReference>
<proteinExistence type="inferred from homology"/>
<organism evidence="8 9">
    <name type="scientific">Polaribacter pacificus</name>
    <dbReference type="NCBI Taxonomy" id="1775173"/>
    <lineage>
        <taxon>Bacteria</taxon>
        <taxon>Pseudomonadati</taxon>
        <taxon>Bacteroidota</taxon>
        <taxon>Flavobacteriia</taxon>
        <taxon>Flavobacteriales</taxon>
        <taxon>Flavobacteriaceae</taxon>
    </lineage>
</organism>
<protein>
    <recommendedName>
        <fullName evidence="3 5">Regulatory protein RecX</fullName>
    </recommendedName>
</protein>
<evidence type="ECO:0000259" key="6">
    <source>
        <dbReference type="Pfam" id="PF02631"/>
    </source>
</evidence>
<dbReference type="GO" id="GO:0005737">
    <property type="term" value="C:cytoplasm"/>
    <property type="evidence" value="ECO:0007669"/>
    <property type="project" value="UniProtKB-SubCell"/>
</dbReference>
<dbReference type="Pfam" id="PF21981">
    <property type="entry name" value="RecX_HTH3"/>
    <property type="match status" value="1"/>
</dbReference>
<dbReference type="InterPro" id="IPR053925">
    <property type="entry name" value="RecX_HTH_3rd"/>
</dbReference>
<feature type="domain" description="RecX second three-helical" evidence="6">
    <location>
        <begin position="58"/>
        <end position="99"/>
    </location>
</feature>